<dbReference type="GeneID" id="40728203"/>
<feature type="compositionally biased region" description="Polar residues" evidence="4">
    <location>
        <begin position="47"/>
        <end position="59"/>
    </location>
</feature>
<evidence type="ECO:0000313" key="6">
    <source>
        <dbReference type="EMBL" id="TKY85768.1"/>
    </source>
</evidence>
<feature type="compositionally biased region" description="Low complexity" evidence="4">
    <location>
        <begin position="61"/>
        <end position="71"/>
    </location>
</feature>
<keyword evidence="3" id="KW-0539">Nucleus</keyword>
<feature type="domain" description="G-patch" evidence="5">
    <location>
        <begin position="349"/>
        <end position="395"/>
    </location>
</feature>
<name>A0A4U7KRD6_9BASI</name>
<accession>A0A4U7KRD6</accession>
<feature type="region of interest" description="Disordered" evidence="4">
    <location>
        <begin position="385"/>
        <end position="436"/>
    </location>
</feature>
<evidence type="ECO:0000313" key="7">
    <source>
        <dbReference type="Proteomes" id="UP000306050"/>
    </source>
</evidence>
<comment type="caution">
    <text evidence="6">The sequence shown here is derived from an EMBL/GenBank/DDBJ whole genome shotgun (WGS) entry which is preliminary data.</text>
</comment>
<dbReference type="GO" id="GO:0005634">
    <property type="term" value="C:nucleus"/>
    <property type="evidence" value="ECO:0007669"/>
    <property type="project" value="UniProtKB-SubCell"/>
</dbReference>
<feature type="region of interest" description="Disordered" evidence="4">
    <location>
        <begin position="1"/>
        <end position="204"/>
    </location>
</feature>
<keyword evidence="7" id="KW-1185">Reference proteome</keyword>
<evidence type="ECO:0000259" key="5">
    <source>
        <dbReference type="PROSITE" id="PS50174"/>
    </source>
</evidence>
<evidence type="ECO:0000256" key="4">
    <source>
        <dbReference type="SAM" id="MobiDB-lite"/>
    </source>
</evidence>
<dbReference type="PANTHER" id="PTHR13948:SF3">
    <property type="entry name" value="FI21118P1"/>
    <property type="match status" value="1"/>
</dbReference>
<dbReference type="EMBL" id="SRRM01000019">
    <property type="protein sequence ID" value="TKY85768.1"/>
    <property type="molecule type" value="Genomic_DNA"/>
</dbReference>
<dbReference type="RefSeq" id="XP_029737753.1">
    <property type="nucleotide sequence ID" value="XM_029885901.1"/>
</dbReference>
<feature type="compositionally biased region" description="Low complexity" evidence="4">
    <location>
        <begin position="144"/>
        <end position="155"/>
    </location>
</feature>
<evidence type="ECO:0000256" key="3">
    <source>
        <dbReference type="ARBA" id="ARBA00023242"/>
    </source>
</evidence>
<dbReference type="KEGG" id="sgra:EX895_005308"/>
<dbReference type="GO" id="GO:0003723">
    <property type="term" value="F:RNA binding"/>
    <property type="evidence" value="ECO:0007669"/>
    <property type="project" value="UniProtKB-KW"/>
</dbReference>
<feature type="region of interest" description="Disordered" evidence="4">
    <location>
        <begin position="331"/>
        <end position="350"/>
    </location>
</feature>
<keyword evidence="2" id="KW-0694">RNA-binding</keyword>
<evidence type="ECO:0000256" key="2">
    <source>
        <dbReference type="ARBA" id="ARBA00022884"/>
    </source>
</evidence>
<dbReference type="Pfam" id="PF01585">
    <property type="entry name" value="G-patch"/>
    <property type="match status" value="1"/>
</dbReference>
<dbReference type="InterPro" id="IPR000467">
    <property type="entry name" value="G_patch_dom"/>
</dbReference>
<dbReference type="Proteomes" id="UP000306050">
    <property type="component" value="Chromosome SGRAM_6"/>
</dbReference>
<organism evidence="6 7">
    <name type="scientific">Sporisorium graminicola</name>
    <dbReference type="NCBI Taxonomy" id="280036"/>
    <lineage>
        <taxon>Eukaryota</taxon>
        <taxon>Fungi</taxon>
        <taxon>Dikarya</taxon>
        <taxon>Basidiomycota</taxon>
        <taxon>Ustilaginomycotina</taxon>
        <taxon>Ustilaginomycetes</taxon>
        <taxon>Ustilaginales</taxon>
        <taxon>Ustilaginaceae</taxon>
        <taxon>Sporisorium</taxon>
    </lineage>
</organism>
<comment type="subcellular location">
    <subcellularLocation>
        <location evidence="1">Nucleus</location>
    </subcellularLocation>
</comment>
<protein>
    <recommendedName>
        <fullName evidence="5">G-patch domain-containing protein</fullName>
    </recommendedName>
</protein>
<proteinExistence type="predicted"/>
<gene>
    <name evidence="6" type="ORF">EX895_005308</name>
</gene>
<dbReference type="SMART" id="SM00443">
    <property type="entry name" value="G_patch"/>
    <property type="match status" value="1"/>
</dbReference>
<feature type="compositionally biased region" description="Basic and acidic residues" evidence="4">
    <location>
        <begin position="77"/>
        <end position="96"/>
    </location>
</feature>
<sequence length="436" mass="47573">MMSHPPNSCHGLPAELSQDTNGTGHDDEGALRYNPHQRSGPPHRGSTPKNDAQSSQGWTRPSPSSSKPQSSGYVDPDDPRYASRRQDEWRYRDQGRRRSRSPVAKRETTSLHQATPQQIGAVAWKDLRTPAQVDQHDGASEACSSKPSTPKHSTSAATKRLANDISRWNRKQSELQQSTLSAEPVSTADPKAPESNSVTAKELSDADLASYDYKDRERIACLLCQRKFKSIDTLHRHEAESQLHKDNLASTELCRQAVAKILESTAEQTTNPDDSRVGVASTCDAVLSSVPTYRDRASERRAVFGADTPSKHNDTDPRTKVYDGPLAKVSASHEIEATPQSAPEKPIDSDNIGSKLLAMMGWSFGQGLGAQREGRTDIIETKIYRPGAGLGSSGAGDTAEQPGNGPASSVTFAGYVDRAKDRARQRLAEQSRQEQH</sequence>
<dbReference type="AlphaFoldDB" id="A0A4U7KRD6"/>
<dbReference type="PROSITE" id="PS50174">
    <property type="entry name" value="G_PATCH"/>
    <property type="match status" value="1"/>
</dbReference>
<reference evidence="6 7" key="1">
    <citation type="submission" date="2019-05" db="EMBL/GenBank/DDBJ databases">
        <title>Sporisorium graminicola CBS 10092 draft sequencing and annotation.</title>
        <authorList>
            <person name="Solano-Gonzalez S."/>
            <person name="Caddick M.X."/>
            <person name="Darby A."/>
        </authorList>
    </citation>
    <scope>NUCLEOTIDE SEQUENCE [LARGE SCALE GENOMIC DNA]</scope>
    <source>
        <strain evidence="6 7">CBS 10092</strain>
    </source>
</reference>
<dbReference type="GO" id="GO:0000398">
    <property type="term" value="P:mRNA splicing, via spliceosome"/>
    <property type="evidence" value="ECO:0007669"/>
    <property type="project" value="TreeGrafter"/>
</dbReference>
<evidence type="ECO:0000256" key="1">
    <source>
        <dbReference type="ARBA" id="ARBA00004123"/>
    </source>
</evidence>
<feature type="compositionally biased region" description="Basic and acidic residues" evidence="4">
    <location>
        <begin position="417"/>
        <end position="436"/>
    </location>
</feature>
<dbReference type="PANTHER" id="PTHR13948">
    <property type="entry name" value="RNA-BINDING PROTEIN"/>
    <property type="match status" value="1"/>
</dbReference>
<dbReference type="OrthoDB" id="29523at2759"/>